<dbReference type="Gene3D" id="2.20.110.10">
    <property type="entry name" value="Histone H3 K4-specific methyltransferase SET7/9 N-terminal domain"/>
    <property type="match status" value="3"/>
</dbReference>
<dbReference type="HOGENOM" id="CLU_031327_0_0_1"/>
<evidence type="ECO:0000313" key="2">
    <source>
        <dbReference type="Ensembl" id="ENSLACP00000013614.1"/>
    </source>
</evidence>
<dbReference type="EMBL" id="AFYH01074437">
    <property type="status" value="NOT_ANNOTATED_CDS"/>
    <property type="molecule type" value="Genomic_DNA"/>
</dbReference>
<dbReference type="EMBL" id="AFYH01074438">
    <property type="status" value="NOT_ANNOTATED_CDS"/>
    <property type="molecule type" value="Genomic_DNA"/>
</dbReference>
<dbReference type="Ensembl" id="ENSLACT00000013710.1">
    <property type="protein sequence ID" value="ENSLACP00000013614.1"/>
    <property type="gene ID" value="ENSLACG00000011984.1"/>
</dbReference>
<dbReference type="PANTHER" id="PTHR23084:SF263">
    <property type="entry name" value="MORN REPEAT-CONTAINING PROTEIN 1"/>
    <property type="match status" value="1"/>
</dbReference>
<dbReference type="InterPro" id="IPR003409">
    <property type="entry name" value="MORN"/>
</dbReference>
<proteinExistence type="predicted"/>
<keyword evidence="3" id="KW-1185">Reference proteome</keyword>
<evidence type="ECO:0000313" key="3">
    <source>
        <dbReference type="Proteomes" id="UP000008672"/>
    </source>
</evidence>
<reference evidence="2" key="2">
    <citation type="submission" date="2025-08" db="UniProtKB">
        <authorList>
            <consortium name="Ensembl"/>
        </authorList>
    </citation>
    <scope>IDENTIFICATION</scope>
</reference>
<dbReference type="AlphaFoldDB" id="H3AVE3"/>
<gene>
    <name evidence="2" type="primary">MORN1</name>
</gene>
<dbReference type="PANTHER" id="PTHR23084">
    <property type="entry name" value="PHOSPHATIDYLINOSITOL-4-PHOSPHATE 5-KINASE RELATED"/>
    <property type="match status" value="1"/>
</dbReference>
<name>H3AVE3_LATCH</name>
<dbReference type="OMA" id="WNEDEPN"/>
<dbReference type="STRING" id="7897.ENSLACP00000013614"/>
<reference evidence="2" key="3">
    <citation type="submission" date="2025-09" db="UniProtKB">
        <authorList>
            <consortium name="Ensembl"/>
        </authorList>
    </citation>
    <scope>IDENTIFICATION</scope>
</reference>
<reference evidence="3" key="1">
    <citation type="submission" date="2011-08" db="EMBL/GenBank/DDBJ databases">
        <title>The draft genome of Latimeria chalumnae.</title>
        <authorList>
            <person name="Di Palma F."/>
            <person name="Alfoldi J."/>
            <person name="Johnson J."/>
            <person name="Berlin A."/>
            <person name="Gnerre S."/>
            <person name="Jaffe D."/>
            <person name="MacCallum I."/>
            <person name="Young S."/>
            <person name="Walker B.J."/>
            <person name="Lander E."/>
            <person name="Lindblad-Toh K."/>
        </authorList>
    </citation>
    <scope>NUCLEOTIDE SEQUENCE [LARGE SCALE GENOMIC DNA]</scope>
    <source>
        <strain evidence="3">Wild caught</strain>
    </source>
</reference>
<dbReference type="EMBL" id="AFYH01074441">
    <property type="status" value="NOT_ANNOTATED_CDS"/>
    <property type="molecule type" value="Genomic_DNA"/>
</dbReference>
<sequence length="299" mass="33467">MASLGRKARNSNFYIGEMKEQMRDGFGLYVYSNNFFRYEGEWMRGKKHGHGKLVMKDGSFYEGQFENGEINGNGFRFWAATGNSYSGQFHFGELHGYGVMKYGIGGKYEGEFSYGMQEGHGVLMDREGQTFQGSFHNNKRHGEGKITFLNGDQYEGDWVMDQRQGHGVLCCADGSVYEGQWRNDVFGGQGTMIHCSGVVYDGLWINGRPSVEASKMVIIEGAMIEVLQGALFTIQVQLQDEEGNVTSGENGREIRIWAGVQCVPPPVDCTTSFLALIQDLEEKPVMTPFGYECVSYPLL</sequence>
<protein>
    <submittedName>
        <fullName evidence="2">MORN repeat containing 1</fullName>
    </submittedName>
</protein>
<dbReference type="Bgee" id="ENSLACG00000011984">
    <property type="expression patterns" value="Expressed in pectoral fin and 1 other cell type or tissue"/>
</dbReference>
<dbReference type="SUPFAM" id="SSF82185">
    <property type="entry name" value="Histone H3 K4-specific methyltransferase SET7/9 N-terminal domain"/>
    <property type="match status" value="2"/>
</dbReference>
<accession>H3AVE3</accession>
<dbReference type="eggNOG" id="KOG0231">
    <property type="taxonomic scope" value="Eukaryota"/>
</dbReference>
<organism evidence="2 3">
    <name type="scientific">Latimeria chalumnae</name>
    <name type="common">Coelacanth</name>
    <dbReference type="NCBI Taxonomy" id="7897"/>
    <lineage>
        <taxon>Eukaryota</taxon>
        <taxon>Metazoa</taxon>
        <taxon>Chordata</taxon>
        <taxon>Craniata</taxon>
        <taxon>Vertebrata</taxon>
        <taxon>Euteleostomi</taxon>
        <taxon>Coelacanthiformes</taxon>
        <taxon>Coelacanthidae</taxon>
        <taxon>Latimeria</taxon>
    </lineage>
</organism>
<dbReference type="InParanoid" id="H3AVE3"/>
<keyword evidence="1" id="KW-0677">Repeat</keyword>
<dbReference type="Proteomes" id="UP000008672">
    <property type="component" value="Unassembled WGS sequence"/>
</dbReference>
<dbReference type="Pfam" id="PF02493">
    <property type="entry name" value="MORN"/>
    <property type="match status" value="8"/>
</dbReference>
<evidence type="ECO:0000256" key="1">
    <source>
        <dbReference type="ARBA" id="ARBA00022737"/>
    </source>
</evidence>
<dbReference type="EMBL" id="AFYH01074440">
    <property type="status" value="NOT_ANNOTATED_CDS"/>
    <property type="molecule type" value="Genomic_DNA"/>
</dbReference>
<dbReference type="EMBL" id="AFYH01074439">
    <property type="status" value="NOT_ANNOTATED_CDS"/>
    <property type="molecule type" value="Genomic_DNA"/>
</dbReference>
<dbReference type="GeneTree" id="ENSGT00940000161806"/>
<dbReference type="SMART" id="SM00698">
    <property type="entry name" value="MORN"/>
    <property type="match status" value="8"/>
</dbReference>
<dbReference type="FunCoup" id="H3AVE3">
    <property type="interactions" value="85"/>
</dbReference>